<proteinExistence type="predicted"/>
<feature type="transmembrane region" description="Helical" evidence="1">
    <location>
        <begin position="200"/>
        <end position="219"/>
    </location>
</feature>
<dbReference type="STRING" id="29364.SAMN04487772_1443"/>
<keyword evidence="1" id="KW-0472">Membrane</keyword>
<feature type="transmembrane region" description="Helical" evidence="1">
    <location>
        <begin position="170"/>
        <end position="188"/>
    </location>
</feature>
<keyword evidence="3" id="KW-1185">Reference proteome</keyword>
<keyword evidence="1" id="KW-0812">Transmembrane</keyword>
<protein>
    <submittedName>
        <fullName evidence="2">ABC-2 type transport system permease protein</fullName>
    </submittedName>
</protein>
<dbReference type="Pfam" id="PF06182">
    <property type="entry name" value="ABC2_membrane_6"/>
    <property type="match status" value="1"/>
</dbReference>
<dbReference type="PANTHER" id="PTHR36833">
    <property type="entry name" value="SLR0610 PROTEIN-RELATED"/>
    <property type="match status" value="1"/>
</dbReference>
<organism evidence="2 3">
    <name type="scientific">[Clostridium] polysaccharolyticum</name>
    <dbReference type="NCBI Taxonomy" id="29364"/>
    <lineage>
        <taxon>Bacteria</taxon>
        <taxon>Bacillati</taxon>
        <taxon>Bacillota</taxon>
        <taxon>Clostridia</taxon>
        <taxon>Lachnospirales</taxon>
        <taxon>Lachnospiraceae</taxon>
    </lineage>
</organism>
<feature type="transmembrane region" description="Helical" evidence="1">
    <location>
        <begin position="142"/>
        <end position="164"/>
    </location>
</feature>
<evidence type="ECO:0000313" key="2">
    <source>
        <dbReference type="EMBL" id="SET64527.1"/>
    </source>
</evidence>
<accession>A0A1I0G3R5</accession>
<gene>
    <name evidence="2" type="ORF">SAMN04487772_1443</name>
</gene>
<evidence type="ECO:0000256" key="1">
    <source>
        <dbReference type="SAM" id="Phobius"/>
    </source>
</evidence>
<dbReference type="RefSeq" id="WP_092479173.1">
    <property type="nucleotide sequence ID" value="NZ_FOHN01000044.1"/>
</dbReference>
<dbReference type="AlphaFoldDB" id="A0A1I0G3R5"/>
<dbReference type="EMBL" id="FOHN01000044">
    <property type="protein sequence ID" value="SET64527.1"/>
    <property type="molecule type" value="Genomic_DNA"/>
</dbReference>
<reference evidence="2 3" key="1">
    <citation type="submission" date="2016-10" db="EMBL/GenBank/DDBJ databases">
        <authorList>
            <person name="de Groot N.N."/>
        </authorList>
    </citation>
    <scope>NUCLEOTIDE SEQUENCE [LARGE SCALE GENOMIC DNA]</scope>
    <source>
        <strain evidence="2 3">DSM 1801</strain>
    </source>
</reference>
<dbReference type="Proteomes" id="UP000199800">
    <property type="component" value="Unassembled WGS sequence"/>
</dbReference>
<feature type="transmembrane region" description="Helical" evidence="1">
    <location>
        <begin position="64"/>
        <end position="84"/>
    </location>
</feature>
<dbReference type="OrthoDB" id="9788195at2"/>
<keyword evidence="1" id="KW-1133">Transmembrane helix</keyword>
<feature type="transmembrane region" description="Helical" evidence="1">
    <location>
        <begin position="31"/>
        <end position="52"/>
    </location>
</feature>
<name>A0A1I0G3R5_9FIRM</name>
<dbReference type="PANTHER" id="PTHR36833:SF1">
    <property type="entry name" value="INTEGRAL MEMBRANE TRANSPORT PROTEIN"/>
    <property type="match status" value="1"/>
</dbReference>
<feature type="transmembrane region" description="Helical" evidence="1">
    <location>
        <begin position="231"/>
        <end position="249"/>
    </location>
</feature>
<dbReference type="InterPro" id="IPR010390">
    <property type="entry name" value="ABC-2_transporter-like"/>
</dbReference>
<evidence type="ECO:0000313" key="3">
    <source>
        <dbReference type="Proteomes" id="UP000199800"/>
    </source>
</evidence>
<sequence>MGKRGFIYYLKIYKKIVLQDLHSKMSYRADFIISIIAMLITNITQLLTFWVIFQKFPSIKGWNYHEMIFLYGFSLVAITPECFFDNNWKLRAYVYSGDFIKYCFRPLNLFFYYISEVVDVKGVGQLFFGIGALAYSMSKLHITLTFVVFIRLLIALITSSLFMIAIMNTAAASCFWVLNSGYIMTLVYKFKDYARYPITIFNSFFRLIFTFVIPIAFVAYYPSLLIIRQNYISVLTWISPVMAVFYFYLSYKIWMKGALSYDGTGS</sequence>